<dbReference type="RefSeq" id="WP_136463155.1">
    <property type="nucleotide sequence ID" value="NZ_SRKY01000003.1"/>
</dbReference>
<feature type="chain" id="PRO_5020713024" description="DUF4019 domain-containing protein" evidence="1">
    <location>
        <begin position="22"/>
        <end position="134"/>
    </location>
</feature>
<evidence type="ECO:0008006" key="4">
    <source>
        <dbReference type="Google" id="ProtNLM"/>
    </source>
</evidence>
<evidence type="ECO:0000256" key="1">
    <source>
        <dbReference type="SAM" id="SignalP"/>
    </source>
</evidence>
<feature type="signal peptide" evidence="1">
    <location>
        <begin position="1"/>
        <end position="21"/>
    </location>
</feature>
<sequence>MQKFSALILAAAVSSAGPAHAVWSAESDPHLPVNRVTATTFEVIEKRGAGAQDIWCAAARFAEDVLGKQRGRLYVAKARGPAQTAPGAKGVLFTIDTPANASKSYSVSVNVEGQGLLLAHARQFCWNYVLELED</sequence>
<evidence type="ECO:0000313" key="2">
    <source>
        <dbReference type="EMBL" id="THH35686.1"/>
    </source>
</evidence>
<accession>A0A4S4N8Y4</accession>
<dbReference type="EMBL" id="SRKY01000003">
    <property type="protein sequence ID" value="THH35686.1"/>
    <property type="molecule type" value="Genomic_DNA"/>
</dbReference>
<name>A0A4S4N8Y4_9RHOB</name>
<keyword evidence="3" id="KW-1185">Reference proteome</keyword>
<gene>
    <name evidence="2" type="ORF">E4Z66_11385</name>
</gene>
<organism evidence="2 3">
    <name type="scientific">Aliishimia ponticola</name>
    <dbReference type="NCBI Taxonomy" id="2499833"/>
    <lineage>
        <taxon>Bacteria</taxon>
        <taxon>Pseudomonadati</taxon>
        <taxon>Pseudomonadota</taxon>
        <taxon>Alphaproteobacteria</taxon>
        <taxon>Rhodobacterales</taxon>
        <taxon>Paracoccaceae</taxon>
        <taxon>Aliishimia</taxon>
    </lineage>
</organism>
<comment type="caution">
    <text evidence="2">The sequence shown here is derived from an EMBL/GenBank/DDBJ whole genome shotgun (WGS) entry which is preliminary data.</text>
</comment>
<dbReference type="OrthoDB" id="7862366at2"/>
<dbReference type="Proteomes" id="UP000306602">
    <property type="component" value="Unassembled WGS sequence"/>
</dbReference>
<protein>
    <recommendedName>
        <fullName evidence="4">DUF4019 domain-containing protein</fullName>
    </recommendedName>
</protein>
<evidence type="ECO:0000313" key="3">
    <source>
        <dbReference type="Proteomes" id="UP000306602"/>
    </source>
</evidence>
<reference evidence="2 3" key="1">
    <citation type="submission" date="2019-04" db="EMBL/GenBank/DDBJ databases">
        <title>Shimia ponticola sp. nov., isolated from seawater.</title>
        <authorList>
            <person name="Kim Y.-O."/>
            <person name="Yoon J.-H."/>
        </authorList>
    </citation>
    <scope>NUCLEOTIDE SEQUENCE [LARGE SCALE GENOMIC DNA]</scope>
    <source>
        <strain evidence="2 3">MYP11</strain>
    </source>
</reference>
<proteinExistence type="predicted"/>
<keyword evidence="1" id="KW-0732">Signal</keyword>
<dbReference type="AlphaFoldDB" id="A0A4S4N8Y4"/>